<proteinExistence type="predicted"/>
<dbReference type="EMBL" id="VKGK01000048">
    <property type="protein sequence ID" value="TRY11392.1"/>
    <property type="molecule type" value="Genomic_DNA"/>
</dbReference>
<dbReference type="Proteomes" id="UP000318126">
    <property type="component" value="Unassembled WGS sequence"/>
</dbReference>
<sequence>MQTPYNTPGALGWHELTSNSCEDAFSFYGAVFGWTFKTMQTSHGPYHIIENEGEKIGGIAPNPCPEQESHWTSYVTVKDVDEVAIKVISLGGELLYGPEDIPEVGRLCWIKDPQGAIIAAITYHKADK</sequence>
<dbReference type="CDD" id="cd07247">
    <property type="entry name" value="SgaA_N_like"/>
    <property type="match status" value="1"/>
</dbReference>
<keyword evidence="3" id="KW-1185">Reference proteome</keyword>
<evidence type="ECO:0000259" key="1">
    <source>
        <dbReference type="Pfam" id="PF00903"/>
    </source>
</evidence>
<dbReference type="Pfam" id="PF00903">
    <property type="entry name" value="Glyoxalase"/>
    <property type="match status" value="1"/>
</dbReference>
<dbReference type="Gene3D" id="3.10.180.10">
    <property type="entry name" value="2,3-Dihydroxybiphenyl 1,2-Dioxygenase, domain 1"/>
    <property type="match status" value="1"/>
</dbReference>
<feature type="domain" description="Glyoxalase/fosfomycin resistance/dioxygenase" evidence="1">
    <location>
        <begin position="13"/>
        <end position="116"/>
    </location>
</feature>
<comment type="caution">
    <text evidence="2">The sequence shown here is derived from an EMBL/GenBank/DDBJ whole genome shotgun (WGS) entry which is preliminary data.</text>
</comment>
<dbReference type="AlphaFoldDB" id="A0A553JG27"/>
<evidence type="ECO:0000313" key="2">
    <source>
        <dbReference type="EMBL" id="TRY11392.1"/>
    </source>
</evidence>
<name>A0A553JG27_SHEHA</name>
<dbReference type="InterPro" id="IPR029068">
    <property type="entry name" value="Glyas_Bleomycin-R_OHBP_Dase"/>
</dbReference>
<dbReference type="PANTHER" id="PTHR33993:SF14">
    <property type="entry name" value="GB|AAF24581.1"/>
    <property type="match status" value="1"/>
</dbReference>
<protein>
    <submittedName>
        <fullName evidence="2">VOC family protein</fullName>
    </submittedName>
</protein>
<accession>A0A553JG27</accession>
<dbReference type="InterPro" id="IPR004360">
    <property type="entry name" value="Glyas_Fos-R_dOase_dom"/>
</dbReference>
<dbReference type="SUPFAM" id="SSF54593">
    <property type="entry name" value="Glyoxalase/Bleomycin resistance protein/Dihydroxybiphenyl dioxygenase"/>
    <property type="match status" value="1"/>
</dbReference>
<evidence type="ECO:0000313" key="3">
    <source>
        <dbReference type="Proteomes" id="UP000318126"/>
    </source>
</evidence>
<dbReference type="PANTHER" id="PTHR33993">
    <property type="entry name" value="GLYOXALASE-RELATED"/>
    <property type="match status" value="1"/>
</dbReference>
<gene>
    <name evidence="2" type="ORF">FN961_24015</name>
</gene>
<reference evidence="3" key="1">
    <citation type="submission" date="2019-07" db="EMBL/GenBank/DDBJ databases">
        <title>Shewanella sp. YLB-08 draft genomic sequence.</title>
        <authorList>
            <person name="Yu L."/>
        </authorList>
    </citation>
    <scope>NUCLEOTIDE SEQUENCE [LARGE SCALE GENOMIC DNA]</scope>
    <source>
        <strain evidence="3">JCM 20706</strain>
    </source>
</reference>
<organism evidence="2 3">
    <name type="scientific">Shewanella hanedai</name>
    <name type="common">Alteromonas hanedai</name>
    <dbReference type="NCBI Taxonomy" id="25"/>
    <lineage>
        <taxon>Bacteria</taxon>
        <taxon>Pseudomonadati</taxon>
        <taxon>Pseudomonadota</taxon>
        <taxon>Gammaproteobacteria</taxon>
        <taxon>Alteromonadales</taxon>
        <taxon>Shewanellaceae</taxon>
        <taxon>Shewanella</taxon>
    </lineage>
</organism>
<dbReference type="OrthoDB" id="9793039at2"/>
<dbReference type="RefSeq" id="WP_144042681.1">
    <property type="nucleotide sequence ID" value="NZ_BMPL01000053.1"/>
</dbReference>
<dbReference type="InterPro" id="IPR052164">
    <property type="entry name" value="Anthracycline_SecMetBiosynth"/>
</dbReference>